<dbReference type="InterPro" id="IPR002934">
    <property type="entry name" value="Polymerase_NTP_transf_dom"/>
</dbReference>
<name>A0A3D8P7X3_9THEO</name>
<organism evidence="2 3">
    <name type="scientific">Ammonifex thiophilus</name>
    <dbReference type="NCBI Taxonomy" id="444093"/>
    <lineage>
        <taxon>Bacteria</taxon>
        <taxon>Bacillati</taxon>
        <taxon>Bacillota</taxon>
        <taxon>Clostridia</taxon>
        <taxon>Thermoanaerobacterales</taxon>
        <taxon>Thermoanaerobacteraceae</taxon>
        <taxon>Ammonifex</taxon>
    </lineage>
</organism>
<dbReference type="Gene3D" id="3.30.460.10">
    <property type="entry name" value="Beta Polymerase, domain 2"/>
    <property type="match status" value="1"/>
</dbReference>
<dbReference type="SUPFAM" id="SSF81301">
    <property type="entry name" value="Nucleotidyltransferase"/>
    <property type="match status" value="1"/>
</dbReference>
<dbReference type="Proteomes" id="UP000256329">
    <property type="component" value="Unassembled WGS sequence"/>
</dbReference>
<accession>A0A3D8P7X3</accession>
<dbReference type="GO" id="GO:0016779">
    <property type="term" value="F:nucleotidyltransferase activity"/>
    <property type="evidence" value="ECO:0007669"/>
    <property type="project" value="InterPro"/>
</dbReference>
<evidence type="ECO:0000313" key="2">
    <source>
        <dbReference type="EMBL" id="RDV84797.1"/>
    </source>
</evidence>
<dbReference type="AlphaFoldDB" id="A0A3D8P7X3"/>
<gene>
    <name evidence="2" type="ORF">DXX99_01780</name>
</gene>
<sequence length="114" mass="12954">MPVGERFSTHLIDAVLERKRKEREEVRKKLLEQTFKALERLAQIYSFEEAYIFGSLVKPGRFLPGVSDIDIAIAGLDDKDFFPTAAFLSSELGTDVDLVQLECHPLAETIKERV</sequence>
<dbReference type="InterPro" id="IPR043519">
    <property type="entry name" value="NT_sf"/>
</dbReference>
<protein>
    <submittedName>
        <fullName evidence="2">Nucleotidyltransferase domain-containing protein</fullName>
    </submittedName>
</protein>
<feature type="domain" description="Polymerase nucleotidyl transferase" evidence="1">
    <location>
        <begin position="37"/>
        <end position="102"/>
    </location>
</feature>
<dbReference type="CDD" id="cd05403">
    <property type="entry name" value="NT_KNTase_like"/>
    <property type="match status" value="1"/>
</dbReference>
<evidence type="ECO:0000259" key="1">
    <source>
        <dbReference type="Pfam" id="PF01909"/>
    </source>
</evidence>
<proteinExistence type="predicted"/>
<dbReference type="EMBL" id="QSLN01000001">
    <property type="protein sequence ID" value="RDV84797.1"/>
    <property type="molecule type" value="Genomic_DNA"/>
</dbReference>
<evidence type="ECO:0000313" key="3">
    <source>
        <dbReference type="Proteomes" id="UP000256329"/>
    </source>
</evidence>
<keyword evidence="2" id="KW-0808">Transferase</keyword>
<comment type="caution">
    <text evidence="2">The sequence shown here is derived from an EMBL/GenBank/DDBJ whole genome shotgun (WGS) entry which is preliminary data.</text>
</comment>
<keyword evidence="3" id="KW-1185">Reference proteome</keyword>
<reference evidence="2 3" key="1">
    <citation type="submission" date="2018-08" db="EMBL/GenBank/DDBJ databases">
        <title>Form III RuBisCO-mediated autotrophy in Thermodesulfobium bacteria.</title>
        <authorList>
            <person name="Toshchakov S.V."/>
            <person name="Kublanov I.V."/>
            <person name="Frolov E."/>
            <person name="Bonch-Osmolovskaya E.A."/>
            <person name="Tourova T.P."/>
            <person name="Chernych N.A."/>
            <person name="Lebedinsky A.V."/>
        </authorList>
    </citation>
    <scope>NUCLEOTIDE SEQUENCE [LARGE SCALE GENOMIC DNA]</scope>
    <source>
        <strain evidence="2 3">SR</strain>
    </source>
</reference>
<dbReference type="Pfam" id="PF01909">
    <property type="entry name" value="NTP_transf_2"/>
    <property type="match status" value="1"/>
</dbReference>
<dbReference type="OrthoDB" id="37820at2"/>